<feature type="chain" id="PRO_5009533616" description="Organic solvent tolerance-like N-terminal domain-containing protein" evidence="3">
    <location>
        <begin position="35"/>
        <end position="616"/>
    </location>
</feature>
<comment type="caution">
    <text evidence="5">The sequence shown here is derived from an EMBL/GenBank/DDBJ whole genome shotgun (WGS) entry which is preliminary data.</text>
</comment>
<name>A0A1F7WW16_9BACT</name>
<evidence type="ECO:0000256" key="3">
    <source>
        <dbReference type="SAM" id="SignalP"/>
    </source>
</evidence>
<dbReference type="AlphaFoldDB" id="A0A1F7WW16"/>
<keyword evidence="1 3" id="KW-0732">Signal</keyword>
<dbReference type="EMBL" id="MGFH01000070">
    <property type="protein sequence ID" value="OGM06285.1"/>
    <property type="molecule type" value="Genomic_DNA"/>
</dbReference>
<protein>
    <recommendedName>
        <fullName evidence="4">Organic solvent tolerance-like N-terminal domain-containing protein</fullName>
    </recommendedName>
</protein>
<feature type="domain" description="Organic solvent tolerance-like N-terminal" evidence="4">
    <location>
        <begin position="68"/>
        <end position="199"/>
    </location>
</feature>
<organism evidence="5 6">
    <name type="scientific">Candidatus Wallbacteria bacterium GWC2_49_35</name>
    <dbReference type="NCBI Taxonomy" id="1817813"/>
    <lineage>
        <taxon>Bacteria</taxon>
        <taxon>Candidatus Walliibacteriota</taxon>
    </lineage>
</organism>
<dbReference type="GO" id="GO:0015920">
    <property type="term" value="P:lipopolysaccharide transport"/>
    <property type="evidence" value="ECO:0007669"/>
    <property type="project" value="TreeGrafter"/>
</dbReference>
<evidence type="ECO:0000256" key="2">
    <source>
        <dbReference type="SAM" id="MobiDB-lite"/>
    </source>
</evidence>
<feature type="region of interest" description="Disordered" evidence="2">
    <location>
        <begin position="527"/>
        <end position="616"/>
    </location>
</feature>
<dbReference type="STRING" id="1817813.A2008_13335"/>
<sequence length="616" mass="67382">MRNKLSMKEKRILKAFLIAASLFLSAVFALPVFAPAFAPALYAQQGADKVKEAKSAPAASPKKKQAIEITGDLFEMEADNTYVITGNVHVYQGTRTITCERGTYNEKTGIVRAFTNVEIVDEKFRMNCQRVDSHMKENYSLFSGGVIVNGKNFIANSERAFYYEKEEKAVLIGNPVAKSLDQPPNEVHGERIIYFMKTERMEVLNNVTALIQPKEKDQEGAITHITGNRLEILSDGRYQVTDNLRVLKKDMILYADRGIYDETAEITEAFGNVKVETSKYTMTSGYVKHMAKEDRTLANIKPKLIQIVDKKKRVLPSEGKSEDNGSDDQETSGGENEIASENGGEEGETGEAGAEGDKAAKKKISNKDKIILEANEIEALENSTHIIAKGDASLIQFPYLGQEGTEGVEVNSKINSQIMDIFTEEGKMVAKQDVVLTSKDITAYGDTATYYEKEDRLDIEGNAHAVQRRGKGQEDNDIVGKKITYFASTERILIKEPTIKFFQTSKEEKALPEIEKDTAPVRIKRKKAESTSEVAVGSTSEVAVKSTSEAGLNRGAAASTAETALKGAAPGVPAPASDKAPVPAASESARPRDPGANVRIKIGTDGAVSDVKVRDK</sequence>
<evidence type="ECO:0000256" key="1">
    <source>
        <dbReference type="ARBA" id="ARBA00022729"/>
    </source>
</evidence>
<dbReference type="Pfam" id="PF03968">
    <property type="entry name" value="LptD_N"/>
    <property type="match status" value="2"/>
</dbReference>
<evidence type="ECO:0000313" key="6">
    <source>
        <dbReference type="Proteomes" id="UP000178735"/>
    </source>
</evidence>
<dbReference type="Gene3D" id="2.60.450.10">
    <property type="entry name" value="Lipopolysaccharide (LPS) transport protein A like domain"/>
    <property type="match status" value="2"/>
</dbReference>
<dbReference type="Proteomes" id="UP000178735">
    <property type="component" value="Unassembled WGS sequence"/>
</dbReference>
<accession>A0A1F7WW16</accession>
<evidence type="ECO:0000313" key="5">
    <source>
        <dbReference type="EMBL" id="OGM06285.1"/>
    </source>
</evidence>
<dbReference type="PANTHER" id="PTHR36504:SF1">
    <property type="entry name" value="LIPOPOLYSACCHARIDE EXPORT SYSTEM PROTEIN LPTA"/>
    <property type="match status" value="1"/>
</dbReference>
<dbReference type="GO" id="GO:0009279">
    <property type="term" value="C:cell outer membrane"/>
    <property type="evidence" value="ECO:0007669"/>
    <property type="project" value="TreeGrafter"/>
</dbReference>
<feature type="compositionally biased region" description="Polar residues" evidence="2">
    <location>
        <begin position="531"/>
        <end position="550"/>
    </location>
</feature>
<dbReference type="InterPro" id="IPR052037">
    <property type="entry name" value="LPS_export_LptA"/>
</dbReference>
<proteinExistence type="predicted"/>
<dbReference type="InterPro" id="IPR005653">
    <property type="entry name" value="OstA-like_N"/>
</dbReference>
<feature type="region of interest" description="Disordered" evidence="2">
    <location>
        <begin position="312"/>
        <end position="360"/>
    </location>
</feature>
<feature type="signal peptide" evidence="3">
    <location>
        <begin position="1"/>
        <end position="34"/>
    </location>
</feature>
<reference evidence="5 6" key="1">
    <citation type="journal article" date="2016" name="Nat. Commun.">
        <title>Thousands of microbial genomes shed light on interconnected biogeochemical processes in an aquifer system.</title>
        <authorList>
            <person name="Anantharaman K."/>
            <person name="Brown C.T."/>
            <person name="Hug L.A."/>
            <person name="Sharon I."/>
            <person name="Castelle C.J."/>
            <person name="Probst A.J."/>
            <person name="Thomas B.C."/>
            <person name="Singh A."/>
            <person name="Wilkins M.J."/>
            <person name="Karaoz U."/>
            <person name="Brodie E.L."/>
            <person name="Williams K.H."/>
            <person name="Hubbard S.S."/>
            <person name="Banfield J.F."/>
        </authorList>
    </citation>
    <scope>NUCLEOTIDE SEQUENCE [LARGE SCALE GENOMIC DNA]</scope>
</reference>
<gene>
    <name evidence="5" type="ORF">A2008_13335</name>
</gene>
<dbReference type="GO" id="GO:0030288">
    <property type="term" value="C:outer membrane-bounded periplasmic space"/>
    <property type="evidence" value="ECO:0007669"/>
    <property type="project" value="TreeGrafter"/>
</dbReference>
<dbReference type="GO" id="GO:0017089">
    <property type="term" value="F:glycolipid transfer activity"/>
    <property type="evidence" value="ECO:0007669"/>
    <property type="project" value="TreeGrafter"/>
</dbReference>
<dbReference type="PANTHER" id="PTHR36504">
    <property type="entry name" value="LIPOPOLYSACCHARIDE EXPORT SYSTEM PROTEIN LPTA"/>
    <property type="match status" value="1"/>
</dbReference>
<evidence type="ECO:0000259" key="4">
    <source>
        <dbReference type="Pfam" id="PF03968"/>
    </source>
</evidence>
<feature type="domain" description="Organic solvent tolerance-like N-terminal" evidence="4">
    <location>
        <begin position="408"/>
        <end position="490"/>
    </location>
</feature>